<evidence type="ECO:0000313" key="2">
    <source>
        <dbReference type="EMBL" id="USR92937.1"/>
    </source>
</evidence>
<keyword evidence="1" id="KW-1133">Transmembrane helix</keyword>
<organism evidence="2 3">
    <name type="scientific">Phormidium yuhuli AB48</name>
    <dbReference type="NCBI Taxonomy" id="2940671"/>
    <lineage>
        <taxon>Bacteria</taxon>
        <taxon>Bacillati</taxon>
        <taxon>Cyanobacteriota</taxon>
        <taxon>Cyanophyceae</taxon>
        <taxon>Oscillatoriophycideae</taxon>
        <taxon>Oscillatoriales</taxon>
        <taxon>Oscillatoriaceae</taxon>
        <taxon>Phormidium</taxon>
        <taxon>Phormidium yuhuli</taxon>
    </lineage>
</organism>
<keyword evidence="3" id="KW-1185">Reference proteome</keyword>
<proteinExistence type="predicted"/>
<evidence type="ECO:0000313" key="3">
    <source>
        <dbReference type="Proteomes" id="UP001056708"/>
    </source>
</evidence>
<protein>
    <submittedName>
        <fullName evidence="2">Uncharacterized protein</fullName>
    </submittedName>
</protein>
<feature type="transmembrane region" description="Helical" evidence="1">
    <location>
        <begin position="32"/>
        <end position="54"/>
    </location>
</feature>
<gene>
    <name evidence="2" type="ORF">NEA10_09555</name>
</gene>
<evidence type="ECO:0000256" key="1">
    <source>
        <dbReference type="SAM" id="Phobius"/>
    </source>
</evidence>
<reference evidence="2" key="1">
    <citation type="submission" date="2022-06" db="EMBL/GenBank/DDBJ databases">
        <title>Genome sequence of Phormidium yuhuli AB48 isolated from an industrial photobioreactor environment.</title>
        <authorList>
            <person name="Qiu Y."/>
            <person name="Noonan A.J.C."/>
            <person name="Dofher K."/>
            <person name="Koch M."/>
            <person name="Kieft B."/>
            <person name="Lin X."/>
            <person name="Ziels R.M."/>
            <person name="Hallam S.J."/>
        </authorList>
    </citation>
    <scope>NUCLEOTIDE SEQUENCE</scope>
    <source>
        <strain evidence="2">AB48</strain>
    </source>
</reference>
<keyword evidence="1" id="KW-0472">Membrane</keyword>
<accession>A0ABY5AUL8</accession>
<keyword evidence="1" id="KW-0812">Transmembrane</keyword>
<dbReference type="EMBL" id="CP098611">
    <property type="protein sequence ID" value="USR92937.1"/>
    <property type="molecule type" value="Genomic_DNA"/>
</dbReference>
<dbReference type="Proteomes" id="UP001056708">
    <property type="component" value="Chromosome"/>
</dbReference>
<name>A0ABY5AUL8_9CYAN</name>
<dbReference type="RefSeq" id="WP_252665112.1">
    <property type="nucleotide sequence ID" value="NZ_CP098611.1"/>
</dbReference>
<sequence>MLPLLIFFILFLVLVAFTPLLGYSEQKWILPFMWGLFALFTVAGWAVFLGIGWLNF</sequence>